<evidence type="ECO:0000313" key="2">
    <source>
        <dbReference type="EMBL" id="VDP31843.1"/>
    </source>
</evidence>
<organism evidence="2 3">
    <name type="scientific">Schistosoma mattheei</name>
    <dbReference type="NCBI Taxonomy" id="31246"/>
    <lineage>
        <taxon>Eukaryota</taxon>
        <taxon>Metazoa</taxon>
        <taxon>Spiralia</taxon>
        <taxon>Lophotrochozoa</taxon>
        <taxon>Platyhelminthes</taxon>
        <taxon>Trematoda</taxon>
        <taxon>Digenea</taxon>
        <taxon>Strigeidida</taxon>
        <taxon>Schistosomatoidea</taxon>
        <taxon>Schistosomatidae</taxon>
        <taxon>Schistosoma</taxon>
    </lineage>
</organism>
<keyword evidence="3" id="KW-1185">Reference proteome</keyword>
<name>A0A183NVA1_9TREM</name>
<sequence>MKDCLDTQLRDQQGGVRKDLSCKDQLPTQNTSNPLVRYYQQQPTVRENKSDSSEERNQEEALEVDRRHIEESIHLRHKQALTWDPQGQRKTKEHITSRNGDRDEKNEQQLNGTRKEGPGQSGL</sequence>
<reference evidence="2 3" key="1">
    <citation type="submission" date="2018-11" db="EMBL/GenBank/DDBJ databases">
        <authorList>
            <consortium name="Pathogen Informatics"/>
        </authorList>
    </citation>
    <scope>NUCLEOTIDE SEQUENCE [LARGE SCALE GENOMIC DNA]</scope>
    <source>
        <strain>Denwood</strain>
        <strain evidence="3">Zambia</strain>
    </source>
</reference>
<feature type="compositionally biased region" description="Polar residues" evidence="1">
    <location>
        <begin position="26"/>
        <end position="45"/>
    </location>
</feature>
<feature type="compositionally biased region" description="Basic and acidic residues" evidence="1">
    <location>
        <begin position="93"/>
        <end position="117"/>
    </location>
</feature>
<gene>
    <name evidence="2" type="ORF">SMTD_LOCUS6037</name>
</gene>
<protein>
    <submittedName>
        <fullName evidence="2">Uncharacterized protein</fullName>
    </submittedName>
</protein>
<evidence type="ECO:0000313" key="3">
    <source>
        <dbReference type="Proteomes" id="UP000269396"/>
    </source>
</evidence>
<feature type="compositionally biased region" description="Basic and acidic residues" evidence="1">
    <location>
        <begin position="46"/>
        <end position="74"/>
    </location>
</feature>
<dbReference type="AlphaFoldDB" id="A0A183NVA1"/>
<dbReference type="Proteomes" id="UP000269396">
    <property type="component" value="Unassembled WGS sequence"/>
</dbReference>
<dbReference type="EMBL" id="UZAL01027357">
    <property type="protein sequence ID" value="VDP31843.1"/>
    <property type="molecule type" value="Genomic_DNA"/>
</dbReference>
<evidence type="ECO:0000256" key="1">
    <source>
        <dbReference type="SAM" id="MobiDB-lite"/>
    </source>
</evidence>
<feature type="region of interest" description="Disordered" evidence="1">
    <location>
        <begin position="1"/>
        <end position="123"/>
    </location>
</feature>
<proteinExistence type="predicted"/>
<accession>A0A183NVA1</accession>